<protein>
    <recommendedName>
        <fullName evidence="5">Global transcription regulator sge1</fullName>
    </recommendedName>
</protein>
<gene>
    <name evidence="3" type="ORF">CDV36_014008</name>
</gene>
<evidence type="ECO:0000256" key="1">
    <source>
        <dbReference type="ARBA" id="ARBA00008359"/>
    </source>
</evidence>
<keyword evidence="4" id="KW-1185">Reference proteome</keyword>
<sequence length="274" mass="31444">MSCALASTFNGYIRTTYDALIVFEACLSGQLRRAPRRPKDDERQELIQSGKVFIYKEESSFKRWTDGVTWSPSRILDNFLVYRELNQSLGTGSKRKTIKKDKRMGTGAISKPQSPLNTNNEDRQLIGSLVDSYDFKQGGLVKKTIKIIFQEEAYHLVCYYKCDDIKTGLHITPSQHPMLRSINPRNELMTQEFKVPIFEDTRGDGIYNHSYGQAQINYNCVIPQGGIPIDCSFGRMDLSYAYQQPLLAHPQHELLQCRVPSYLPYYSEEQQEAS</sequence>
<dbReference type="EMBL" id="NKUJ01000419">
    <property type="protein sequence ID" value="RMJ05326.1"/>
    <property type="molecule type" value="Genomic_DNA"/>
</dbReference>
<name>A0A3M2RJ12_9HYPO</name>
<feature type="region of interest" description="Disordered" evidence="2">
    <location>
        <begin position="93"/>
        <end position="120"/>
    </location>
</feature>
<dbReference type="AlphaFoldDB" id="A0A3M2RJ12"/>
<feature type="compositionally biased region" description="Basic residues" evidence="2">
    <location>
        <begin position="93"/>
        <end position="102"/>
    </location>
</feature>
<reference evidence="3 4" key="1">
    <citation type="submission" date="2017-06" db="EMBL/GenBank/DDBJ databases">
        <title>Comparative genomic analysis of Ambrosia Fusariam Clade fungi.</title>
        <authorList>
            <person name="Stajich J.E."/>
            <person name="Carrillo J."/>
            <person name="Kijimoto T."/>
            <person name="Eskalen A."/>
            <person name="O'Donnell K."/>
            <person name="Kasson M."/>
        </authorList>
    </citation>
    <scope>NUCLEOTIDE SEQUENCE [LARGE SCALE GENOMIC DNA]</scope>
    <source>
        <strain evidence="3">UCR3666</strain>
    </source>
</reference>
<dbReference type="Pfam" id="PF09729">
    <property type="entry name" value="Gti1_Pac2"/>
    <property type="match status" value="1"/>
</dbReference>
<evidence type="ECO:0008006" key="5">
    <source>
        <dbReference type="Google" id="ProtNLM"/>
    </source>
</evidence>
<evidence type="ECO:0000313" key="3">
    <source>
        <dbReference type="EMBL" id="RMJ05326.1"/>
    </source>
</evidence>
<evidence type="ECO:0000256" key="2">
    <source>
        <dbReference type="SAM" id="MobiDB-lite"/>
    </source>
</evidence>
<dbReference type="OrthoDB" id="5101022at2759"/>
<comment type="similarity">
    <text evidence="1">Belongs to the MIT1/WOR1 family.</text>
</comment>
<evidence type="ECO:0000313" key="4">
    <source>
        <dbReference type="Proteomes" id="UP000277212"/>
    </source>
</evidence>
<dbReference type="PANTHER" id="PTHR28027:SF2">
    <property type="entry name" value="TRANSCRIPTIONAL REGULATOR MIT1"/>
    <property type="match status" value="1"/>
</dbReference>
<dbReference type="InterPro" id="IPR018608">
    <property type="entry name" value="Gti1/Pac2"/>
</dbReference>
<accession>A0A3M2RJ12</accession>
<dbReference type="Proteomes" id="UP000277212">
    <property type="component" value="Unassembled WGS sequence"/>
</dbReference>
<comment type="caution">
    <text evidence="3">The sequence shown here is derived from an EMBL/GenBank/DDBJ whole genome shotgun (WGS) entry which is preliminary data.</text>
</comment>
<proteinExistence type="inferred from homology"/>
<dbReference type="GO" id="GO:0003677">
    <property type="term" value="F:DNA binding"/>
    <property type="evidence" value="ECO:0007669"/>
    <property type="project" value="TreeGrafter"/>
</dbReference>
<organism evidence="3 4">
    <name type="scientific">Fusarium kuroshium</name>
    <dbReference type="NCBI Taxonomy" id="2010991"/>
    <lineage>
        <taxon>Eukaryota</taxon>
        <taxon>Fungi</taxon>
        <taxon>Dikarya</taxon>
        <taxon>Ascomycota</taxon>
        <taxon>Pezizomycotina</taxon>
        <taxon>Sordariomycetes</taxon>
        <taxon>Hypocreomycetidae</taxon>
        <taxon>Hypocreales</taxon>
        <taxon>Nectriaceae</taxon>
        <taxon>Fusarium</taxon>
        <taxon>Fusarium solani species complex</taxon>
    </lineage>
</organism>
<dbReference type="PANTHER" id="PTHR28027">
    <property type="entry name" value="TRANSCRIPTIONAL REGULATOR MIT1"/>
    <property type="match status" value="1"/>
</dbReference>